<feature type="region of interest" description="Disordered" evidence="12">
    <location>
        <begin position="1"/>
        <end position="24"/>
    </location>
</feature>
<feature type="repeat" description="ANK" evidence="11">
    <location>
        <begin position="1552"/>
        <end position="1586"/>
    </location>
</feature>
<dbReference type="InterPro" id="IPR027417">
    <property type="entry name" value="P-loop_NTPase"/>
</dbReference>
<evidence type="ECO:0000256" key="10">
    <source>
        <dbReference type="ARBA" id="ARBA00023274"/>
    </source>
</evidence>
<dbReference type="Pfam" id="PF01048">
    <property type="entry name" value="PNP_UDP_1"/>
    <property type="match status" value="1"/>
</dbReference>
<dbReference type="Gene3D" id="3.40.50.300">
    <property type="entry name" value="P-loop containing nucleotide triphosphate hydrolases"/>
    <property type="match status" value="1"/>
</dbReference>
<dbReference type="PANTHER" id="PTHR24198">
    <property type="entry name" value="ANKYRIN REPEAT AND PROTEIN KINASE DOMAIN-CONTAINING PROTEIN"/>
    <property type="match status" value="1"/>
</dbReference>
<feature type="compositionally biased region" description="Polar residues" evidence="12">
    <location>
        <begin position="353"/>
        <end position="378"/>
    </location>
</feature>
<dbReference type="SMART" id="SM00248">
    <property type="entry name" value="ANK"/>
    <property type="match status" value="18"/>
</dbReference>
<evidence type="ECO:0000256" key="4">
    <source>
        <dbReference type="ARBA" id="ARBA00022737"/>
    </source>
</evidence>
<dbReference type="InterPro" id="IPR000845">
    <property type="entry name" value="Nucleoside_phosphorylase_d"/>
</dbReference>
<dbReference type="Gene3D" id="3.40.50.1580">
    <property type="entry name" value="Nucleoside phosphorylase domain"/>
    <property type="match status" value="1"/>
</dbReference>
<dbReference type="PANTHER" id="PTHR24198:SF165">
    <property type="entry name" value="ANKYRIN REPEAT-CONTAINING PROTEIN-RELATED"/>
    <property type="match status" value="1"/>
</dbReference>
<dbReference type="SUPFAM" id="SSF53167">
    <property type="entry name" value="Purine and uridine phosphorylases"/>
    <property type="match status" value="1"/>
</dbReference>
<evidence type="ECO:0000256" key="3">
    <source>
        <dbReference type="ARBA" id="ARBA00022730"/>
    </source>
</evidence>
<dbReference type="InterPro" id="IPR036770">
    <property type="entry name" value="Ankyrin_rpt-contain_sf"/>
</dbReference>
<dbReference type="SUPFAM" id="SSF52540">
    <property type="entry name" value="P-loop containing nucleoside triphosphate hydrolases"/>
    <property type="match status" value="1"/>
</dbReference>
<dbReference type="InterPro" id="IPR002110">
    <property type="entry name" value="Ankyrin_rpt"/>
</dbReference>
<evidence type="ECO:0000256" key="12">
    <source>
        <dbReference type="SAM" id="MobiDB-lite"/>
    </source>
</evidence>
<dbReference type="Pfam" id="PF00023">
    <property type="entry name" value="Ank"/>
    <property type="match status" value="2"/>
</dbReference>
<feature type="domain" description="Nucleoside phosphorylase" evidence="13">
    <location>
        <begin position="51"/>
        <end position="338"/>
    </location>
</feature>
<evidence type="ECO:0000256" key="8">
    <source>
        <dbReference type="ARBA" id="ARBA00022980"/>
    </source>
</evidence>
<dbReference type="SUPFAM" id="SSF48403">
    <property type="entry name" value="Ankyrin repeat"/>
    <property type="match status" value="2"/>
</dbReference>
<dbReference type="InterPro" id="IPR056884">
    <property type="entry name" value="NPHP3-like_N"/>
</dbReference>
<protein>
    <submittedName>
        <fullName evidence="15">Ankyrin repeat domain-containing protein 50</fullName>
    </submittedName>
</protein>
<feature type="repeat" description="ANK" evidence="11">
    <location>
        <begin position="1280"/>
        <end position="1313"/>
    </location>
</feature>
<feature type="repeat" description="ANK" evidence="11">
    <location>
        <begin position="1348"/>
        <end position="1381"/>
    </location>
</feature>
<keyword evidence="5" id="KW-0863">Zinc-finger</keyword>
<evidence type="ECO:0000256" key="2">
    <source>
        <dbReference type="ARBA" id="ARBA00022723"/>
    </source>
</evidence>
<dbReference type="SUPFAM" id="SSF57829">
    <property type="entry name" value="Zn-binding ribosomal proteins"/>
    <property type="match status" value="1"/>
</dbReference>
<dbReference type="InterPro" id="IPR001569">
    <property type="entry name" value="Ribosomal_eL37"/>
</dbReference>
<keyword evidence="10" id="KW-0687">Ribonucleoprotein</keyword>
<evidence type="ECO:0000313" key="15">
    <source>
        <dbReference type="EMBL" id="KAK5998770.1"/>
    </source>
</evidence>
<dbReference type="InterPro" id="IPR035994">
    <property type="entry name" value="Nucleoside_phosphorylase_sf"/>
</dbReference>
<keyword evidence="6" id="KW-0862">Zinc</keyword>
<comment type="caution">
    <text evidence="15">The sequence shown here is derived from an EMBL/GenBank/DDBJ whole genome shotgun (WGS) entry which is preliminary data.</text>
</comment>
<evidence type="ECO:0000313" key="16">
    <source>
        <dbReference type="Proteomes" id="UP001338125"/>
    </source>
</evidence>
<keyword evidence="8" id="KW-0689">Ribosomal protein</keyword>
<keyword evidence="9 11" id="KW-0040">ANK repeat</keyword>
<keyword evidence="16" id="KW-1185">Reference proteome</keyword>
<evidence type="ECO:0000256" key="5">
    <source>
        <dbReference type="ARBA" id="ARBA00022771"/>
    </source>
</evidence>
<feature type="repeat" description="ANK" evidence="11">
    <location>
        <begin position="1178"/>
        <end position="1211"/>
    </location>
</feature>
<keyword evidence="2" id="KW-0479">Metal-binding</keyword>
<keyword evidence="3" id="KW-0699">rRNA-binding</keyword>
<dbReference type="PROSITE" id="PS50088">
    <property type="entry name" value="ANK_REPEAT"/>
    <property type="match status" value="8"/>
</dbReference>
<keyword evidence="7" id="KW-0694">RNA-binding</keyword>
<evidence type="ECO:0000259" key="14">
    <source>
        <dbReference type="Pfam" id="PF24883"/>
    </source>
</evidence>
<feature type="repeat" description="ANK" evidence="11">
    <location>
        <begin position="1416"/>
        <end position="1449"/>
    </location>
</feature>
<dbReference type="Proteomes" id="UP001338125">
    <property type="component" value="Unassembled WGS sequence"/>
</dbReference>
<evidence type="ECO:0000256" key="9">
    <source>
        <dbReference type="ARBA" id="ARBA00023043"/>
    </source>
</evidence>
<feature type="repeat" description="ANK" evidence="11">
    <location>
        <begin position="1450"/>
        <end position="1483"/>
    </location>
</feature>
<feature type="domain" description="Nephrocystin 3-like N-terminal" evidence="14">
    <location>
        <begin position="414"/>
        <end position="589"/>
    </location>
</feature>
<dbReference type="PROSITE" id="PS50297">
    <property type="entry name" value="ANK_REP_REGION"/>
    <property type="match status" value="3"/>
</dbReference>
<dbReference type="Gene3D" id="1.25.40.20">
    <property type="entry name" value="Ankyrin repeat-containing domain"/>
    <property type="match status" value="5"/>
</dbReference>
<dbReference type="EMBL" id="JAVFKD010000001">
    <property type="protein sequence ID" value="KAK5998770.1"/>
    <property type="molecule type" value="Genomic_DNA"/>
</dbReference>
<evidence type="ECO:0000256" key="7">
    <source>
        <dbReference type="ARBA" id="ARBA00022884"/>
    </source>
</evidence>
<evidence type="ECO:0000259" key="13">
    <source>
        <dbReference type="Pfam" id="PF01048"/>
    </source>
</evidence>
<comment type="similarity">
    <text evidence="1">Belongs to the eukaryotic ribosomal protein eL37 family.</text>
</comment>
<name>A0ABR0T2V5_9HYPO</name>
<evidence type="ECO:0000256" key="1">
    <source>
        <dbReference type="ARBA" id="ARBA00009805"/>
    </source>
</evidence>
<feature type="region of interest" description="Disordered" evidence="12">
    <location>
        <begin position="353"/>
        <end position="382"/>
    </location>
</feature>
<reference evidence="15 16" key="1">
    <citation type="submission" date="2024-01" db="EMBL/GenBank/DDBJ databases">
        <title>Complete genome of Cladobotryum mycophilum ATHUM6906.</title>
        <authorList>
            <person name="Christinaki A.C."/>
            <person name="Myridakis A.I."/>
            <person name="Kouvelis V.N."/>
        </authorList>
    </citation>
    <scope>NUCLEOTIDE SEQUENCE [LARGE SCALE GENOMIC DNA]</scope>
    <source>
        <strain evidence="15 16">ATHUM6906</strain>
    </source>
</reference>
<dbReference type="Pfam" id="PF12796">
    <property type="entry name" value="Ank_2"/>
    <property type="match status" value="5"/>
</dbReference>
<feature type="repeat" description="ANK" evidence="11">
    <location>
        <begin position="1382"/>
        <end position="1415"/>
    </location>
</feature>
<dbReference type="Pfam" id="PF01907">
    <property type="entry name" value="Ribosomal_L37e"/>
    <property type="match status" value="1"/>
</dbReference>
<organism evidence="15 16">
    <name type="scientific">Cladobotryum mycophilum</name>
    <dbReference type="NCBI Taxonomy" id="491253"/>
    <lineage>
        <taxon>Eukaryota</taxon>
        <taxon>Fungi</taxon>
        <taxon>Dikarya</taxon>
        <taxon>Ascomycota</taxon>
        <taxon>Pezizomycotina</taxon>
        <taxon>Sordariomycetes</taxon>
        <taxon>Hypocreomycetidae</taxon>
        <taxon>Hypocreales</taxon>
        <taxon>Hypocreaceae</taxon>
        <taxon>Cladobotryum</taxon>
    </lineage>
</organism>
<gene>
    <name evidence="15" type="ORF">PT974_01152</name>
</gene>
<evidence type="ECO:0000256" key="11">
    <source>
        <dbReference type="PROSITE-ProRule" id="PRU00023"/>
    </source>
</evidence>
<dbReference type="InterPro" id="IPR011331">
    <property type="entry name" value="Ribosomal_eL37/eL43"/>
</dbReference>
<dbReference type="InterPro" id="IPR011332">
    <property type="entry name" value="Ribosomal_zn-bd"/>
</dbReference>
<sequence>MNGDKRRFDDWDDGASSNIPKRQRTHIPNEEHVYHGHEDINITLPAKKYTVGWICALPIEMTVARAMLDHIHERPPTCADDDNIYTTGSIGKHNVVLTCLPKYGTNDAAVVGRNMRRSFPSVQIGLMVGIGGGAPGKTDVRLGDIVVGINIIQHDMGKVLPNDMFQRTSIHRSPPNVLLSAVNTLRAEHRMRATKVPEILSHTLRNHPQMNDFRHPGAIYDWLFQSSYDHIEGSTGEYVRESNTCSNCDISKLAQRQRRQDTDPRIHYGNIASGNVVMKDSKRRDQIAKDLDIICFEMEAAGLMDHFPCLVIRGICDYSDSHKLKQWQPYAAAVAAAYTKELLSIIPVGETTGSSPLSTRSETDMQDQSHNIPGQARSTLDEDQIRSRREQLINSLKFELIDSRHQGIKAAYAETCKWFLKHTDYVDWLDTSKYTEHHGFLWINGKPGAGKSTLMKFAYTRARTLAEGTVTIAFFFNARGADLEKTTLGMMRSLVFQLIEKLPDLQDLLDDFFPSLADENANPAWDIESLQAIFSAAVKRLGQRTLTCFIDALDECNEEQIQSMIEFLEDLGDVAVEEGIKLYICFSSRHYPYIDIRNGKKLILESQLGHAEDLEKYVRRSLKAGKGKAAEQVKAQILEKASGIFLWVVLVIDILNREFQRGRMFAVKQRLAAIPEKLGDLFKDILTRDHENMDDLLLCISWILFAKRPLNQKEFYYALVSGLNPEPENLTWDPENFPESILELFVLSSSKGLAEVIKSKQKTVQFIHESVRDFLVKDDGIRQLWPEIGENLETWSHDQLKKCCYTYMATHIPTVVLQNSQLPKASSQEGKNLRRKASEDYPFLEYAAQSVLHHANCAASQVPQSEFLTAFDRKAWIHLDSLFAQFDTRRHTPEATFVYVFAENGFAELIRNLPRDAPRLNVRGERYKYPIYAALTNGHRAAVKALLQQENGISEEDMSLQLPYEKDFTLPRQRYDSPILWLMETRNTLCFQHLIETHEFEREWKNRTRMFFLHRAAEVGAADIMKMLLQTGDFDINLKDSDQRTPLLCAAAGGHDTVVRLLLAVDGIDVNALNKLNKSALSFAAGKGYISTVKTLLTAINVNVNSRDSNQRTPLLDAIAGGHEAVVRLLLVVDSIDINAIDKLGRSALSLAAEKGHDTILRLLLAVSGIDVKTADNQGRSALSYAAANGHDIVVKLLLAVYGINVNTMDNQGRSALSYTTANGHNTVVKLLLAIYGINVNTINNQGRSALSYAAAHGRSTVVMLLLAVSGIDVNTIDNQGRSALSYAAANGHDIVVKLLLAVCGIDVNTMDNQGRSALSYTTANGHNTVVKLLLAVYGINVNTINNQGRSALSYAAAHGRSTIVILLLAVSGIDVNTMDNQGRSALSYAAANGHDIVVKLLLAVYGINVNTMNNQGRSALSYAAAYGHDKVIILLLAVSGIDTNTMDNQGRSALSYAAAHGRSTVVTLLLAVSGIDVKTPDKDNHASPLQHAVAHGHDAVAKMLLAVESFNQVGSTWLGWPLFDAAQNGRTNIVEKLLSRRDVNVNFQHQNGKTPLFAAVGRWHNEDIVKQLLATEGICVDLADNEGTTPLMAAARRGSWKGYAAAATAAAYAKQLLGVMPLIGVTDLQSLNDGSVASRRSMHVQKHECSSCGYPAAKTRKYNWSEKAKRRKTTGTGRMRYLKDVSRRFKNGFQTGAPKGARVGKKEETEA</sequence>
<feature type="region of interest" description="Disordered" evidence="12">
    <location>
        <begin position="1692"/>
        <end position="1712"/>
    </location>
</feature>
<accession>A0ABR0T2V5</accession>
<keyword evidence="4" id="KW-0677">Repeat</keyword>
<feature type="repeat" description="ANK" evidence="11">
    <location>
        <begin position="1246"/>
        <end position="1279"/>
    </location>
</feature>
<dbReference type="Pfam" id="PF24883">
    <property type="entry name" value="NPHP3_N"/>
    <property type="match status" value="1"/>
</dbReference>
<proteinExistence type="inferred from homology"/>
<evidence type="ECO:0000256" key="6">
    <source>
        <dbReference type="ARBA" id="ARBA00022833"/>
    </source>
</evidence>
<dbReference type="Gene3D" id="2.20.25.30">
    <property type="match status" value="1"/>
</dbReference>